<evidence type="ECO:0000313" key="3">
    <source>
        <dbReference type="EMBL" id="CUG01337.1"/>
    </source>
</evidence>
<dbReference type="Pfam" id="PF00583">
    <property type="entry name" value="Acetyltransf_1"/>
    <property type="match status" value="1"/>
</dbReference>
<proteinExistence type="inferred from homology"/>
<comment type="similarity">
    <text evidence="1">Belongs to the acetyltransferase family. GNA1 subfamily.</text>
</comment>
<dbReference type="InterPro" id="IPR039143">
    <property type="entry name" value="GNPNAT1-like"/>
</dbReference>
<organism evidence="3 4">
    <name type="scientific">Bodo saltans</name>
    <name type="common">Flagellated protozoan</name>
    <dbReference type="NCBI Taxonomy" id="75058"/>
    <lineage>
        <taxon>Eukaryota</taxon>
        <taxon>Discoba</taxon>
        <taxon>Euglenozoa</taxon>
        <taxon>Kinetoplastea</taxon>
        <taxon>Metakinetoplastina</taxon>
        <taxon>Eubodonida</taxon>
        <taxon>Bodonidae</taxon>
        <taxon>Bodo</taxon>
    </lineage>
</organism>
<keyword evidence="4" id="KW-1185">Reference proteome</keyword>
<dbReference type="Gene3D" id="3.40.630.30">
    <property type="match status" value="1"/>
</dbReference>
<dbReference type="CDD" id="cd04301">
    <property type="entry name" value="NAT_SF"/>
    <property type="match status" value="1"/>
</dbReference>
<dbReference type="EMBL" id="CYKH01000493">
    <property type="protein sequence ID" value="CUG01337.1"/>
    <property type="molecule type" value="Genomic_DNA"/>
</dbReference>
<dbReference type="GO" id="GO:0006048">
    <property type="term" value="P:UDP-N-acetylglucosamine biosynthetic process"/>
    <property type="evidence" value="ECO:0007669"/>
    <property type="project" value="UniProtKB-UniRule"/>
</dbReference>
<dbReference type="GO" id="GO:0004343">
    <property type="term" value="F:glucosamine 6-phosphate N-acetyltransferase activity"/>
    <property type="evidence" value="ECO:0007669"/>
    <property type="project" value="UniProtKB-UniRule"/>
</dbReference>
<sequence>MSSLALRSLEPNDLQRGYFDVLSALTVAPTPSQQAFNERVELMRAHDVNVFVVVDEESDRIAGTVTVLIEPKMARELAFVAHVEDVAVHAQYQGRAIGQRLLRHACDFAKARGCYKVILDASEKNGGFYEKGLLEKRFSIDLILYRHLLQQ</sequence>
<comment type="pathway">
    <text evidence="1">Nucleotide-sugar biosynthesis; UDP-N-acetyl-alpha-D-glucosamine biosynthesis; N-acetyl-alpha-D-glucosamine 1-phosphate from alpha-D-glucosamine 6-phosphate (route I): step 1/2.</text>
</comment>
<dbReference type="PANTHER" id="PTHR13355:SF11">
    <property type="entry name" value="GLUCOSAMINE 6-PHOSPHATE N-ACETYLTRANSFERASE"/>
    <property type="match status" value="1"/>
</dbReference>
<reference evidence="4" key="1">
    <citation type="submission" date="2015-09" db="EMBL/GenBank/DDBJ databases">
        <authorList>
            <consortium name="Pathogen Informatics"/>
        </authorList>
    </citation>
    <scope>NUCLEOTIDE SEQUENCE [LARGE SCALE GENOMIC DNA]</scope>
    <source>
        <strain evidence="4">Lake Konstanz</strain>
    </source>
</reference>
<dbReference type="VEuPathDB" id="TriTrypDB:BSAL_04400"/>
<feature type="domain" description="N-acetyltransferase" evidence="2">
    <location>
        <begin position="4"/>
        <end position="150"/>
    </location>
</feature>
<dbReference type="PANTHER" id="PTHR13355">
    <property type="entry name" value="GLUCOSAMINE 6-PHOSPHATE N-ACETYLTRANSFERASE"/>
    <property type="match status" value="1"/>
</dbReference>
<dbReference type="UniPathway" id="UPA00113">
    <property type="reaction ID" value="UER00529"/>
</dbReference>
<dbReference type="AlphaFoldDB" id="A0A0S4IVM5"/>
<accession>A0A0S4IVM5</accession>
<dbReference type="EC" id="2.3.1.4" evidence="1"/>
<dbReference type="SUPFAM" id="SSF55729">
    <property type="entry name" value="Acyl-CoA N-acyltransferases (Nat)"/>
    <property type="match status" value="1"/>
</dbReference>
<keyword evidence="1 3" id="KW-0808">Transferase</keyword>
<gene>
    <name evidence="3" type="ORF">BSAL_04400</name>
</gene>
<keyword evidence="1" id="KW-0012">Acyltransferase</keyword>
<evidence type="ECO:0000313" key="4">
    <source>
        <dbReference type="Proteomes" id="UP000051952"/>
    </source>
</evidence>
<dbReference type="OMA" id="NQRYDWI"/>
<dbReference type="PROSITE" id="PS51186">
    <property type="entry name" value="GNAT"/>
    <property type="match status" value="1"/>
</dbReference>
<protein>
    <recommendedName>
        <fullName evidence="1">Glucosamine 6-phosphate N-acetyltransferase</fullName>
        <ecNumber evidence="1">2.3.1.4</ecNumber>
    </recommendedName>
</protein>
<dbReference type="InterPro" id="IPR000182">
    <property type="entry name" value="GNAT_dom"/>
</dbReference>
<evidence type="ECO:0000259" key="2">
    <source>
        <dbReference type="PROSITE" id="PS51186"/>
    </source>
</evidence>
<name>A0A0S4IVM5_BODSA</name>
<dbReference type="OrthoDB" id="10039976at2759"/>
<dbReference type="InterPro" id="IPR016181">
    <property type="entry name" value="Acyl_CoA_acyltransferase"/>
</dbReference>
<dbReference type="Proteomes" id="UP000051952">
    <property type="component" value="Unassembled WGS sequence"/>
</dbReference>
<comment type="catalytic activity">
    <reaction evidence="1">
        <text>D-glucosamine 6-phosphate + acetyl-CoA = N-acetyl-D-glucosamine 6-phosphate + CoA + H(+)</text>
        <dbReference type="Rhea" id="RHEA:10292"/>
        <dbReference type="ChEBI" id="CHEBI:15378"/>
        <dbReference type="ChEBI" id="CHEBI:57287"/>
        <dbReference type="ChEBI" id="CHEBI:57288"/>
        <dbReference type="ChEBI" id="CHEBI:57513"/>
        <dbReference type="ChEBI" id="CHEBI:58725"/>
        <dbReference type="EC" id="2.3.1.4"/>
    </reaction>
</comment>
<evidence type="ECO:0000256" key="1">
    <source>
        <dbReference type="RuleBase" id="RU365086"/>
    </source>
</evidence>